<sequence length="242" mass="25845">MGNNKTVLVTGANKGIGLATATLFAEKGYQVWMGVRNMEKGEEALYQLKARNLDVQLVQLDVSDDVGVRSAASYLQQRIGKLDILINNAGYAWDLSVLPSEEPLASIRNQFEVNTFGPVRVTQNVLPLLKVSDRASIIMVSSIVGSLALSGDENTIYGKVNFGGYSSSKTALNAFVVAFAKELKPLGIPVVGIEPGHIKTDLNNNTGTDTPESAAQLIVSYALLHDMSITGGFFGPSGALPW</sequence>
<keyword evidence="2" id="KW-0521">NADP</keyword>
<dbReference type="Proteomes" id="UP001597369">
    <property type="component" value="Unassembled WGS sequence"/>
</dbReference>
<dbReference type="EMBL" id="JBHUHV010000057">
    <property type="protein sequence ID" value="MFD2068845.1"/>
    <property type="molecule type" value="Genomic_DNA"/>
</dbReference>
<dbReference type="InterPro" id="IPR020904">
    <property type="entry name" value="Sc_DH/Rdtase_CS"/>
</dbReference>
<dbReference type="InterPro" id="IPR002347">
    <property type="entry name" value="SDR_fam"/>
</dbReference>
<organism evidence="5 6">
    <name type="scientific">Pontibacter silvestris</name>
    <dbReference type="NCBI Taxonomy" id="2305183"/>
    <lineage>
        <taxon>Bacteria</taxon>
        <taxon>Pseudomonadati</taxon>
        <taxon>Bacteroidota</taxon>
        <taxon>Cytophagia</taxon>
        <taxon>Cytophagales</taxon>
        <taxon>Hymenobacteraceae</taxon>
        <taxon>Pontibacter</taxon>
    </lineage>
</organism>
<evidence type="ECO:0000313" key="6">
    <source>
        <dbReference type="Proteomes" id="UP001597369"/>
    </source>
</evidence>
<proteinExistence type="inferred from homology"/>
<evidence type="ECO:0000256" key="3">
    <source>
        <dbReference type="ARBA" id="ARBA00023002"/>
    </source>
</evidence>
<name>A0ABW4X3T4_9BACT</name>
<dbReference type="PRINTS" id="PR00080">
    <property type="entry name" value="SDRFAMILY"/>
</dbReference>
<gene>
    <name evidence="5" type="ORF">ACFSKU_18285</name>
</gene>
<dbReference type="SUPFAM" id="SSF51735">
    <property type="entry name" value="NAD(P)-binding Rossmann-fold domains"/>
    <property type="match status" value="1"/>
</dbReference>
<protein>
    <submittedName>
        <fullName evidence="5">SDR family NAD(P)-dependent oxidoreductase</fullName>
    </submittedName>
</protein>
<dbReference type="InterPro" id="IPR036291">
    <property type="entry name" value="NAD(P)-bd_dom_sf"/>
</dbReference>
<comment type="similarity">
    <text evidence="1 4">Belongs to the short-chain dehydrogenases/reductases (SDR) family.</text>
</comment>
<dbReference type="Gene3D" id="3.40.50.720">
    <property type="entry name" value="NAD(P)-binding Rossmann-like Domain"/>
    <property type="match status" value="1"/>
</dbReference>
<keyword evidence="3" id="KW-0560">Oxidoreductase</keyword>
<dbReference type="Pfam" id="PF00106">
    <property type="entry name" value="adh_short"/>
    <property type="match status" value="1"/>
</dbReference>
<evidence type="ECO:0000256" key="2">
    <source>
        <dbReference type="ARBA" id="ARBA00022857"/>
    </source>
</evidence>
<dbReference type="PANTHER" id="PTHR43490:SF99">
    <property type="entry name" value="SHORT-CHAIN DEHYDROGENASE_REDUCTASE"/>
    <property type="match status" value="1"/>
</dbReference>
<dbReference type="RefSeq" id="WP_229962807.1">
    <property type="nucleotide sequence ID" value="NZ_JAJJWI010000034.1"/>
</dbReference>
<evidence type="ECO:0000256" key="4">
    <source>
        <dbReference type="RuleBase" id="RU000363"/>
    </source>
</evidence>
<keyword evidence="6" id="KW-1185">Reference proteome</keyword>
<dbReference type="PROSITE" id="PS00061">
    <property type="entry name" value="ADH_SHORT"/>
    <property type="match status" value="1"/>
</dbReference>
<reference evidence="6" key="1">
    <citation type="journal article" date="2019" name="Int. J. Syst. Evol. Microbiol.">
        <title>The Global Catalogue of Microorganisms (GCM) 10K type strain sequencing project: providing services to taxonomists for standard genome sequencing and annotation.</title>
        <authorList>
            <consortium name="The Broad Institute Genomics Platform"/>
            <consortium name="The Broad Institute Genome Sequencing Center for Infectious Disease"/>
            <person name="Wu L."/>
            <person name="Ma J."/>
        </authorList>
    </citation>
    <scope>NUCLEOTIDE SEQUENCE [LARGE SCALE GENOMIC DNA]</scope>
    <source>
        <strain evidence="6">JCM 16545</strain>
    </source>
</reference>
<evidence type="ECO:0000313" key="5">
    <source>
        <dbReference type="EMBL" id="MFD2068845.1"/>
    </source>
</evidence>
<accession>A0ABW4X3T4</accession>
<dbReference type="PANTHER" id="PTHR43490">
    <property type="entry name" value="(+)-NEOMENTHOL DEHYDROGENASE"/>
    <property type="match status" value="1"/>
</dbReference>
<dbReference type="PRINTS" id="PR00081">
    <property type="entry name" value="GDHRDH"/>
</dbReference>
<evidence type="ECO:0000256" key="1">
    <source>
        <dbReference type="ARBA" id="ARBA00006484"/>
    </source>
</evidence>
<comment type="caution">
    <text evidence="5">The sequence shown here is derived from an EMBL/GenBank/DDBJ whole genome shotgun (WGS) entry which is preliminary data.</text>
</comment>